<dbReference type="Pfam" id="PF25344">
    <property type="entry name" value="PH_LRR1"/>
    <property type="match status" value="1"/>
</dbReference>
<evidence type="ECO:0000256" key="3">
    <source>
        <dbReference type="ARBA" id="ARBA00023242"/>
    </source>
</evidence>
<dbReference type="PANTHER" id="PTHR48051">
    <property type="match status" value="1"/>
</dbReference>
<evidence type="ECO:0000259" key="4">
    <source>
        <dbReference type="Pfam" id="PF25344"/>
    </source>
</evidence>
<gene>
    <name evidence="5" type="primary">LRR1_0</name>
    <name evidence="5" type="ORF">g.111430</name>
</gene>
<dbReference type="Gene3D" id="3.80.10.10">
    <property type="entry name" value="Ribonuclease Inhibitor"/>
    <property type="match status" value="1"/>
</dbReference>
<evidence type="ECO:0000256" key="2">
    <source>
        <dbReference type="ARBA" id="ARBA00022737"/>
    </source>
</evidence>
<keyword evidence="3" id="KW-0539">Nucleus</keyword>
<evidence type="ECO:0000256" key="1">
    <source>
        <dbReference type="ARBA" id="ARBA00022614"/>
    </source>
</evidence>
<dbReference type="PANTHER" id="PTHR48051:SF1">
    <property type="entry name" value="RAS SUPPRESSOR PROTEIN 1"/>
    <property type="match status" value="1"/>
</dbReference>
<proteinExistence type="predicted"/>
<accession>A0A2S2PAV2</accession>
<dbReference type="EMBL" id="GGMR01013893">
    <property type="protein sequence ID" value="MBY26512.1"/>
    <property type="molecule type" value="Transcribed_RNA"/>
</dbReference>
<feature type="domain" description="PIF1/LRR1 pleckstrin homology" evidence="4">
    <location>
        <begin position="1"/>
        <end position="107"/>
    </location>
</feature>
<evidence type="ECO:0000313" key="5">
    <source>
        <dbReference type="EMBL" id="MBY26512.1"/>
    </source>
</evidence>
<name>A0A2S2PAV2_SCHGA</name>
<reference evidence="5" key="1">
    <citation type="submission" date="2018-04" db="EMBL/GenBank/DDBJ databases">
        <title>Transcriptome of Schizaphis graminum biotype I.</title>
        <authorList>
            <person name="Scully E.D."/>
            <person name="Geib S.M."/>
            <person name="Palmer N.A."/>
            <person name="Koch K."/>
            <person name="Bradshaw J."/>
            <person name="Heng-Moss T."/>
            <person name="Sarath G."/>
        </authorList>
    </citation>
    <scope>NUCLEOTIDE SEQUENCE</scope>
</reference>
<keyword evidence="2" id="KW-0677">Repeat</keyword>
<dbReference type="SUPFAM" id="SSF52058">
    <property type="entry name" value="L domain-like"/>
    <property type="match status" value="1"/>
</dbReference>
<dbReference type="InterPro" id="IPR050216">
    <property type="entry name" value="LRR_domain-containing"/>
</dbReference>
<keyword evidence="1" id="KW-0433">Leucine-rich repeat</keyword>
<dbReference type="AlphaFoldDB" id="A0A2S2PAV2"/>
<organism evidence="5">
    <name type="scientific">Schizaphis graminum</name>
    <name type="common">Green bug aphid</name>
    <dbReference type="NCBI Taxonomy" id="13262"/>
    <lineage>
        <taxon>Eukaryota</taxon>
        <taxon>Metazoa</taxon>
        <taxon>Ecdysozoa</taxon>
        <taxon>Arthropoda</taxon>
        <taxon>Hexapoda</taxon>
        <taxon>Insecta</taxon>
        <taxon>Pterygota</taxon>
        <taxon>Neoptera</taxon>
        <taxon>Paraneoptera</taxon>
        <taxon>Hemiptera</taxon>
        <taxon>Sternorrhyncha</taxon>
        <taxon>Aphidomorpha</taxon>
        <taxon>Aphidoidea</taxon>
        <taxon>Aphididae</taxon>
        <taxon>Aphidini</taxon>
        <taxon>Schizaphis</taxon>
    </lineage>
</organism>
<dbReference type="InterPro" id="IPR057437">
    <property type="entry name" value="PIF1/LRR1_PH"/>
</dbReference>
<dbReference type="InterPro" id="IPR032675">
    <property type="entry name" value="LRR_dom_sf"/>
</dbReference>
<protein>
    <submittedName>
        <fullName evidence="5">Leucine-rich repeat protein 1</fullName>
    </submittedName>
</protein>
<dbReference type="GO" id="GO:0005737">
    <property type="term" value="C:cytoplasm"/>
    <property type="evidence" value="ECO:0007669"/>
    <property type="project" value="TreeGrafter"/>
</dbReference>
<sequence length="407" mass="47134">MLVQCLLAMQDLNIPRSNARALKSCVMTKKINDNYYLGVKNSMYPNIEYFNLAMLKKVYHEFVAEGKMGLEFMEPKKLLTIDSKDKSDVYMLYNQIKDIIDGKKVNIATCQITKTVSDKKAVVNPFDPTALKFVAVDRFDNCVLNMRHLTTLVLEKCTLPTIPVEVGNLPITYLSISDSKLPTNQDTFWNWTSITTICDTLTTLKMDSIDMKRLPFEIMFLKNLQTLSAAKNELSYLPHFIGELKKLKNLFVNENLLVYFPRCLSSTIFNKVDLSNNLFLLPRIQPYDDHLLRYLAVSGIVKQDGCENAVKLLYHLALYNLMDNSVPFKRQDIPRTLWIYFNLAGRCYVCDKWILPHYSQISYIHSLPTTVNLIQDQGLYRIPWQSMSCSVPKNCRQEDEEEEEEEF</sequence>